<keyword evidence="2" id="KW-1185">Reference proteome</keyword>
<dbReference type="EMBL" id="CP095053">
    <property type="protein sequence ID" value="UOR04914.1"/>
    <property type="molecule type" value="Genomic_DNA"/>
</dbReference>
<dbReference type="RefSeq" id="WP_245092796.1">
    <property type="nucleotide sequence ID" value="NZ_CP095053.1"/>
</dbReference>
<organism evidence="1 2">
    <name type="scientific">Hymenobacter aerilatus</name>
    <dbReference type="NCBI Taxonomy" id="2932251"/>
    <lineage>
        <taxon>Bacteria</taxon>
        <taxon>Pseudomonadati</taxon>
        <taxon>Bacteroidota</taxon>
        <taxon>Cytophagia</taxon>
        <taxon>Cytophagales</taxon>
        <taxon>Hymenobacteraceae</taxon>
        <taxon>Hymenobacter</taxon>
    </lineage>
</organism>
<dbReference type="AlphaFoldDB" id="A0A8T9SVF7"/>
<name>A0A8T9SVF7_9BACT</name>
<proteinExistence type="predicted"/>
<dbReference type="Proteomes" id="UP000829925">
    <property type="component" value="Chromosome"/>
</dbReference>
<reference evidence="1 2" key="1">
    <citation type="submission" date="2022-04" db="EMBL/GenBank/DDBJ databases">
        <title>Hymenobacter sp. isolated from the air.</title>
        <authorList>
            <person name="Won M."/>
            <person name="Lee C.-M."/>
            <person name="Woen H.-Y."/>
            <person name="Kwon S.-W."/>
        </authorList>
    </citation>
    <scope>NUCLEOTIDE SEQUENCE [LARGE SCALE GENOMIC DNA]</scope>
    <source>
        <strain evidence="2">5413 J-13</strain>
    </source>
</reference>
<dbReference type="KEGG" id="haei:MUN82_18480"/>
<evidence type="ECO:0000313" key="1">
    <source>
        <dbReference type="EMBL" id="UOR04914.1"/>
    </source>
</evidence>
<evidence type="ECO:0000313" key="2">
    <source>
        <dbReference type="Proteomes" id="UP000829925"/>
    </source>
</evidence>
<protein>
    <submittedName>
        <fullName evidence="1">Uncharacterized protein</fullName>
    </submittedName>
</protein>
<gene>
    <name evidence="1" type="ORF">MUN82_18480</name>
</gene>
<sequence>MKHTLLTFDTDTMQGKVRNTLMGPEYGYTHVVGTSEEDMAVSLPINVVAHLTKSPEQALTDVKAVCQTLNISLKKCAILEVTEALTLSA</sequence>
<accession>A0A8T9SVF7</accession>